<dbReference type="AlphaFoldDB" id="A0A554LUD0"/>
<feature type="transmembrane region" description="Helical" evidence="6">
    <location>
        <begin position="175"/>
        <end position="195"/>
    </location>
</feature>
<dbReference type="EMBL" id="VMGL01000038">
    <property type="protein sequence ID" value="TSC96473.1"/>
    <property type="molecule type" value="Genomic_DNA"/>
</dbReference>
<gene>
    <name evidence="8" type="ORF">CEN88_338</name>
</gene>
<dbReference type="PANTHER" id="PTHR42709">
    <property type="entry name" value="ALKALINE PHOSPHATASE LIKE PROTEIN"/>
    <property type="match status" value="1"/>
</dbReference>
<evidence type="ECO:0000256" key="6">
    <source>
        <dbReference type="SAM" id="Phobius"/>
    </source>
</evidence>
<dbReference type="Pfam" id="PF09335">
    <property type="entry name" value="VTT_dom"/>
    <property type="match status" value="1"/>
</dbReference>
<sequence length="203" mass="23005">MEHILSFIASLITNAIDAGGYWAVFGLMTIESAGIPAPSEIIMPFAGFLAGAGKMTLFWLTIVGGSANLFGSIIAYFIGFYGGRPLVEKYGKWILLSRHDLDLSDHFFQKYGNPTVFLSRLLPIIRTYISFPAGIAKMRFLPFCFYTLLGSLPWSWLLAFIGFKMGENWENIRGYFHRFDIVIGILIIAGLFWWIKRHFRGKI</sequence>
<evidence type="ECO:0000256" key="3">
    <source>
        <dbReference type="ARBA" id="ARBA00022692"/>
    </source>
</evidence>
<comment type="subcellular location">
    <subcellularLocation>
        <location evidence="1">Cell membrane</location>
        <topology evidence="1">Multi-pass membrane protein</topology>
    </subcellularLocation>
</comment>
<keyword evidence="5 6" id="KW-0472">Membrane</keyword>
<accession>A0A554LUD0</accession>
<feature type="transmembrane region" description="Helical" evidence="6">
    <location>
        <begin position="57"/>
        <end position="82"/>
    </location>
</feature>
<dbReference type="InterPro" id="IPR032816">
    <property type="entry name" value="VTT_dom"/>
</dbReference>
<dbReference type="Proteomes" id="UP000318711">
    <property type="component" value="Unassembled WGS sequence"/>
</dbReference>
<organism evidence="8 9">
    <name type="scientific">Candidatus Berkelbacteria bacterium Licking1014_2</name>
    <dbReference type="NCBI Taxonomy" id="2017146"/>
    <lineage>
        <taxon>Bacteria</taxon>
        <taxon>Candidatus Berkelbacteria</taxon>
    </lineage>
</organism>
<evidence type="ECO:0000256" key="5">
    <source>
        <dbReference type="ARBA" id="ARBA00023136"/>
    </source>
</evidence>
<comment type="caution">
    <text evidence="8">The sequence shown here is derived from an EMBL/GenBank/DDBJ whole genome shotgun (WGS) entry which is preliminary data.</text>
</comment>
<reference evidence="8 9" key="1">
    <citation type="submission" date="2017-07" db="EMBL/GenBank/DDBJ databases">
        <title>Mechanisms for carbon and nitrogen cycling indicate functional differentiation within the Candidate Phyla Radiation.</title>
        <authorList>
            <person name="Danczak R.E."/>
            <person name="Johnston M.D."/>
            <person name="Kenah C."/>
            <person name="Slattery M."/>
            <person name="Wrighton K.C."/>
            <person name="Wilkins M.J."/>
        </authorList>
    </citation>
    <scope>NUCLEOTIDE SEQUENCE [LARGE SCALE GENOMIC DNA]</scope>
    <source>
        <strain evidence="8">Licking1014_2</strain>
    </source>
</reference>
<evidence type="ECO:0000313" key="8">
    <source>
        <dbReference type="EMBL" id="TSC96473.1"/>
    </source>
</evidence>
<keyword evidence="3 6" id="KW-0812">Transmembrane</keyword>
<evidence type="ECO:0000313" key="9">
    <source>
        <dbReference type="Proteomes" id="UP000318711"/>
    </source>
</evidence>
<dbReference type="PANTHER" id="PTHR42709:SF6">
    <property type="entry name" value="UNDECAPRENYL PHOSPHATE TRANSPORTER A"/>
    <property type="match status" value="1"/>
</dbReference>
<name>A0A554LUD0_9BACT</name>
<evidence type="ECO:0000256" key="2">
    <source>
        <dbReference type="ARBA" id="ARBA00022475"/>
    </source>
</evidence>
<evidence type="ECO:0000256" key="4">
    <source>
        <dbReference type="ARBA" id="ARBA00022989"/>
    </source>
</evidence>
<feature type="transmembrane region" description="Helical" evidence="6">
    <location>
        <begin position="140"/>
        <end position="163"/>
    </location>
</feature>
<protein>
    <recommendedName>
        <fullName evidence="7">VTT domain-containing protein</fullName>
    </recommendedName>
</protein>
<evidence type="ECO:0000256" key="1">
    <source>
        <dbReference type="ARBA" id="ARBA00004651"/>
    </source>
</evidence>
<keyword evidence="2" id="KW-1003">Cell membrane</keyword>
<proteinExistence type="predicted"/>
<keyword evidence="4 6" id="KW-1133">Transmembrane helix</keyword>
<dbReference type="InterPro" id="IPR051311">
    <property type="entry name" value="DedA_domain"/>
</dbReference>
<feature type="domain" description="VTT" evidence="7">
    <location>
        <begin position="38"/>
        <end position="162"/>
    </location>
</feature>
<evidence type="ECO:0000259" key="7">
    <source>
        <dbReference type="Pfam" id="PF09335"/>
    </source>
</evidence>
<dbReference type="GO" id="GO:0005886">
    <property type="term" value="C:plasma membrane"/>
    <property type="evidence" value="ECO:0007669"/>
    <property type="project" value="UniProtKB-SubCell"/>
</dbReference>